<name>A0AAD3TA15_NEPGR</name>
<comment type="caution">
    <text evidence="1">The sequence shown here is derived from an EMBL/GenBank/DDBJ whole genome shotgun (WGS) entry which is preliminary data.</text>
</comment>
<dbReference type="Proteomes" id="UP001279734">
    <property type="component" value="Unassembled WGS sequence"/>
</dbReference>
<organism evidence="1 2">
    <name type="scientific">Nepenthes gracilis</name>
    <name type="common">Slender pitcher plant</name>
    <dbReference type="NCBI Taxonomy" id="150966"/>
    <lineage>
        <taxon>Eukaryota</taxon>
        <taxon>Viridiplantae</taxon>
        <taxon>Streptophyta</taxon>
        <taxon>Embryophyta</taxon>
        <taxon>Tracheophyta</taxon>
        <taxon>Spermatophyta</taxon>
        <taxon>Magnoliopsida</taxon>
        <taxon>eudicotyledons</taxon>
        <taxon>Gunneridae</taxon>
        <taxon>Pentapetalae</taxon>
        <taxon>Caryophyllales</taxon>
        <taxon>Nepenthaceae</taxon>
        <taxon>Nepenthes</taxon>
    </lineage>
</organism>
<proteinExistence type="predicted"/>
<dbReference type="AlphaFoldDB" id="A0AAD3TA15"/>
<keyword evidence="2" id="KW-1185">Reference proteome</keyword>
<sequence length="114" mass="12775">MSAMGQDAYCSTYNRTSCCQWLRSYGSEVFLPEMYGGFYCGTRYLLSALLKVVVLQFVRAQMDEMLSIAEEVVLHELIENDAESCYSIPVAADRIADASSPFEISAILWVIAYS</sequence>
<protein>
    <submittedName>
        <fullName evidence="1">Uncharacterized protein</fullName>
    </submittedName>
</protein>
<evidence type="ECO:0000313" key="2">
    <source>
        <dbReference type="Proteomes" id="UP001279734"/>
    </source>
</evidence>
<gene>
    <name evidence="1" type="ORF">Nepgr_026599</name>
</gene>
<dbReference type="EMBL" id="BSYO01000028">
    <property type="protein sequence ID" value="GMH24756.1"/>
    <property type="molecule type" value="Genomic_DNA"/>
</dbReference>
<evidence type="ECO:0000313" key="1">
    <source>
        <dbReference type="EMBL" id="GMH24756.1"/>
    </source>
</evidence>
<reference evidence="1" key="1">
    <citation type="submission" date="2023-05" db="EMBL/GenBank/DDBJ databases">
        <title>Nepenthes gracilis genome sequencing.</title>
        <authorList>
            <person name="Fukushima K."/>
        </authorList>
    </citation>
    <scope>NUCLEOTIDE SEQUENCE</scope>
    <source>
        <strain evidence="1">SING2019-196</strain>
    </source>
</reference>
<accession>A0AAD3TA15</accession>